<comment type="caution">
    <text evidence="1">The sequence shown here is derived from an EMBL/GenBank/DDBJ whole genome shotgun (WGS) entry which is preliminary data.</text>
</comment>
<dbReference type="Proteomes" id="UP000053271">
    <property type="component" value="Unassembled WGS sequence"/>
</dbReference>
<protein>
    <submittedName>
        <fullName evidence="1">Uncharacterized protein</fullName>
    </submittedName>
</protein>
<name>A0A101QYS4_9ACTN</name>
<dbReference type="GeneID" id="91425657"/>
<dbReference type="AlphaFoldDB" id="A0A101QYS4"/>
<evidence type="ECO:0000313" key="2">
    <source>
        <dbReference type="Proteomes" id="UP000053271"/>
    </source>
</evidence>
<dbReference type="RefSeq" id="WP_079084012.1">
    <property type="nucleotide sequence ID" value="NZ_JBIBWU010000001.1"/>
</dbReference>
<reference evidence="1 2" key="1">
    <citation type="submission" date="2015-10" db="EMBL/GenBank/DDBJ databases">
        <title>Draft genome sequence of Streptomyces longwoodensis DSM 41677, type strain for the species Streptomyces longwoodensis.</title>
        <authorList>
            <person name="Ruckert C."/>
            <person name="Winkler A."/>
            <person name="Kalinowski J."/>
            <person name="Kampfer P."/>
            <person name="Glaeser S."/>
        </authorList>
    </citation>
    <scope>NUCLEOTIDE SEQUENCE [LARGE SCALE GENOMIC DNA]</scope>
    <source>
        <strain evidence="1 2">DSM 41677</strain>
    </source>
</reference>
<organism evidence="1 2">
    <name type="scientific">Streptomyces longwoodensis</name>
    <dbReference type="NCBI Taxonomy" id="68231"/>
    <lineage>
        <taxon>Bacteria</taxon>
        <taxon>Bacillati</taxon>
        <taxon>Actinomycetota</taxon>
        <taxon>Actinomycetes</taxon>
        <taxon>Kitasatosporales</taxon>
        <taxon>Streptomycetaceae</taxon>
        <taxon>Streptomyces</taxon>
    </lineage>
</organism>
<sequence>MDDRLMILVSDDDAGAEQVEELTRHLREELLQLDVDDVTSVPADDVPAGARVVDPATVGSLLVTLGTSVGALDQVVTVVRRWLGRCRDTRPSLRLRLDEDELEISKATDDQVALAFDLFVRRHAAAAAPP</sequence>
<evidence type="ECO:0000313" key="1">
    <source>
        <dbReference type="EMBL" id="KUN38590.1"/>
    </source>
</evidence>
<dbReference type="EMBL" id="LMWS01000015">
    <property type="protein sequence ID" value="KUN38590.1"/>
    <property type="molecule type" value="Genomic_DNA"/>
</dbReference>
<proteinExistence type="predicted"/>
<keyword evidence="2" id="KW-1185">Reference proteome</keyword>
<accession>A0A101QYS4</accession>
<gene>
    <name evidence="1" type="ORF">AQJ30_13680</name>
</gene>